<dbReference type="PANTHER" id="PTHR14009">
    <property type="entry name" value="LEUCINE ZIPPER-EF-HAND CONTAINING TRANSMEMBRANE PROTEIN"/>
    <property type="match status" value="1"/>
</dbReference>
<evidence type="ECO:0000256" key="3">
    <source>
        <dbReference type="ARBA" id="ARBA00022792"/>
    </source>
</evidence>
<dbReference type="EMBL" id="JAPTSV010000008">
    <property type="protein sequence ID" value="KAJ1525365.1"/>
    <property type="molecule type" value="Genomic_DNA"/>
</dbReference>
<evidence type="ECO:0000256" key="1">
    <source>
        <dbReference type="ARBA" id="ARBA00004434"/>
    </source>
</evidence>
<keyword evidence="2 9" id="KW-0812">Transmembrane</keyword>
<dbReference type="InterPro" id="IPR033122">
    <property type="entry name" value="LETM1-like_RBD"/>
</dbReference>
<protein>
    <recommendedName>
        <fullName evidence="10">Letm1 RBD domain-containing protein</fullName>
    </recommendedName>
</protein>
<keyword evidence="3" id="KW-0999">Mitochondrion inner membrane</keyword>
<gene>
    <name evidence="11" type="ORF">ONE63_010181</name>
</gene>
<dbReference type="PROSITE" id="PS51758">
    <property type="entry name" value="LETM1_RBD"/>
    <property type="match status" value="1"/>
</dbReference>
<dbReference type="Pfam" id="PF07766">
    <property type="entry name" value="LETM1_RBD"/>
    <property type="match status" value="1"/>
</dbReference>
<keyword evidence="5 7" id="KW-0496">Mitochondrion</keyword>
<feature type="compositionally biased region" description="Polar residues" evidence="8">
    <location>
        <begin position="37"/>
        <end position="56"/>
    </location>
</feature>
<feature type="domain" description="Letm1 RBD" evidence="10">
    <location>
        <begin position="177"/>
        <end position="383"/>
    </location>
</feature>
<evidence type="ECO:0000256" key="2">
    <source>
        <dbReference type="ARBA" id="ARBA00022692"/>
    </source>
</evidence>
<keyword evidence="4 9" id="KW-1133">Transmembrane helix</keyword>
<proteinExistence type="predicted"/>
<dbReference type="AlphaFoldDB" id="A0AAV7XJU7"/>
<comment type="caution">
    <text evidence="11">The sequence shown here is derived from an EMBL/GenBank/DDBJ whole genome shotgun (WGS) entry which is preliminary data.</text>
</comment>
<dbReference type="InterPro" id="IPR044202">
    <property type="entry name" value="LETM1/MDM38-like"/>
</dbReference>
<organism evidence="11 12">
    <name type="scientific">Megalurothrips usitatus</name>
    <name type="common">bean blossom thrips</name>
    <dbReference type="NCBI Taxonomy" id="439358"/>
    <lineage>
        <taxon>Eukaryota</taxon>
        <taxon>Metazoa</taxon>
        <taxon>Ecdysozoa</taxon>
        <taxon>Arthropoda</taxon>
        <taxon>Hexapoda</taxon>
        <taxon>Insecta</taxon>
        <taxon>Pterygota</taxon>
        <taxon>Neoptera</taxon>
        <taxon>Paraneoptera</taxon>
        <taxon>Thysanoptera</taxon>
        <taxon>Terebrantia</taxon>
        <taxon>Thripoidea</taxon>
        <taxon>Thripidae</taxon>
        <taxon>Megalurothrips</taxon>
    </lineage>
</organism>
<dbReference type="Proteomes" id="UP001075354">
    <property type="component" value="Chromosome 8"/>
</dbReference>
<evidence type="ECO:0000313" key="11">
    <source>
        <dbReference type="EMBL" id="KAJ1525365.1"/>
    </source>
</evidence>
<evidence type="ECO:0000256" key="5">
    <source>
        <dbReference type="ARBA" id="ARBA00023128"/>
    </source>
</evidence>
<evidence type="ECO:0000259" key="10">
    <source>
        <dbReference type="PROSITE" id="PS51758"/>
    </source>
</evidence>
<evidence type="ECO:0000256" key="9">
    <source>
        <dbReference type="SAM" id="Phobius"/>
    </source>
</evidence>
<dbReference type="PANTHER" id="PTHR14009:SF13">
    <property type="entry name" value="LETM1 DOMAIN-CONTAINING PROTEIN 1"/>
    <property type="match status" value="1"/>
</dbReference>
<keyword evidence="6 9" id="KW-0472">Membrane</keyword>
<dbReference type="GO" id="GO:0043022">
    <property type="term" value="F:ribosome binding"/>
    <property type="evidence" value="ECO:0007669"/>
    <property type="project" value="InterPro"/>
</dbReference>
<evidence type="ECO:0000256" key="7">
    <source>
        <dbReference type="PROSITE-ProRule" id="PRU01094"/>
    </source>
</evidence>
<evidence type="ECO:0000256" key="8">
    <source>
        <dbReference type="SAM" id="MobiDB-lite"/>
    </source>
</evidence>
<evidence type="ECO:0000256" key="4">
    <source>
        <dbReference type="ARBA" id="ARBA00022989"/>
    </source>
</evidence>
<comment type="subcellular location">
    <subcellularLocation>
        <location evidence="1">Mitochondrion inner membrane</location>
        <topology evidence="1">Single-pass membrane protein</topology>
    </subcellularLocation>
</comment>
<keyword evidence="12" id="KW-1185">Reference proteome</keyword>
<dbReference type="GO" id="GO:0005743">
    <property type="term" value="C:mitochondrial inner membrane"/>
    <property type="evidence" value="ECO:0007669"/>
    <property type="project" value="UniProtKB-SubCell"/>
</dbReference>
<name>A0AAV7XJU7_9NEOP</name>
<evidence type="ECO:0000256" key="6">
    <source>
        <dbReference type="ARBA" id="ARBA00023136"/>
    </source>
</evidence>
<reference evidence="11" key="1">
    <citation type="submission" date="2022-12" db="EMBL/GenBank/DDBJ databases">
        <title>Chromosome-level genome assembly of the bean flower thrips Megalurothrips usitatus.</title>
        <authorList>
            <person name="Ma L."/>
            <person name="Liu Q."/>
            <person name="Li H."/>
            <person name="Cai W."/>
        </authorList>
    </citation>
    <scope>NUCLEOTIDE SEQUENCE</scope>
    <source>
        <strain evidence="11">Cailab_2022a</strain>
    </source>
</reference>
<accession>A0AAV7XJU7</accession>
<evidence type="ECO:0000313" key="12">
    <source>
        <dbReference type="Proteomes" id="UP001075354"/>
    </source>
</evidence>
<sequence length="383" mass="45290">MTSRALRQSAFQMHCFISKTVARQRLHCDQHVRLTHQQLKTSSRVPPMQQQPTPHKQPNKKCPPDEGGAKQTSLQVTVVSRYMDYVNSYIKILDRKFPAAMHVYRIFMVGTKDLLRDIKEYFRILTNVTWEGNGVLRQLSRKELELYQSMPKDMKKILPFLILSALPFANYVMFPVAYKYPRHILCKHFWTLQQRVEFTMLQHRKKLLNQRAVFRSLQLQLDSEAVRKDRQLYRMWSHSIACLGSGQHPRPEVVVRCLPLFRGDPYHLDYLTPSHVNSLLKLHGMHSMWRRRRRLADHAYLIHEIDVAIVREGGVETMSQDEMRWACFLRGLNPVNMRDEDLRFWLSQWVKISTQIDDTSLSLLLHCPVLLAYNKPSNWTLFH</sequence>
<feature type="transmembrane region" description="Helical" evidence="9">
    <location>
        <begin position="157"/>
        <end position="178"/>
    </location>
</feature>
<feature type="region of interest" description="Disordered" evidence="8">
    <location>
        <begin position="37"/>
        <end position="71"/>
    </location>
</feature>
<dbReference type="GO" id="GO:0030003">
    <property type="term" value="P:intracellular monoatomic cation homeostasis"/>
    <property type="evidence" value="ECO:0007669"/>
    <property type="project" value="TreeGrafter"/>
</dbReference>